<sequence length="370" mass="42177">AATSNATLDYASTSEEDREFLGSLEEANQGIIGNLNEQTHDAQEESSRKAPVGKFETEDMNLFKERFHRLRPDQKWRLPSGAYAEDYLFREGSDMKKAFGPDWEDVSAKPEPPKLEKELADYLMTFNVTTIMDLQRALLKPYPHQDEFNSEKHADFKWIKDTVSLWLNLYTKRPSPFATTGLTEAYWRIHAWSCIDTLLDNIDDVHLIPGEGQALDSIARRNSDREPGPYKSPRKRAGSKTDGTLRTAHVPQTDWLVIEGKISGWKIPREMHDILRGRMRETNSESARKIQILGIVLSGNELVYGCTRSGHNYFAPQHIAIDNGFPERVMFQTPYSEKLYHSQRQARDGVDESIQAAQKSRRKSAGGMGQ</sequence>
<comment type="caution">
    <text evidence="2">The sequence shown here is derived from an EMBL/GenBank/DDBJ whole genome shotgun (WGS) entry which is preliminary data.</text>
</comment>
<feature type="non-terminal residue" evidence="2">
    <location>
        <position position="370"/>
    </location>
</feature>
<feature type="compositionally biased region" description="Basic and acidic residues" evidence="1">
    <location>
        <begin position="38"/>
        <end position="48"/>
    </location>
</feature>
<accession>A0A9P6SWD5</accession>
<evidence type="ECO:0000313" key="2">
    <source>
        <dbReference type="EMBL" id="KAG0008034.1"/>
    </source>
</evidence>
<dbReference type="EMBL" id="JAAAID010002074">
    <property type="protein sequence ID" value="KAG0008034.1"/>
    <property type="molecule type" value="Genomic_DNA"/>
</dbReference>
<protein>
    <submittedName>
        <fullName evidence="2">Uncharacterized protein</fullName>
    </submittedName>
</protein>
<feature type="compositionally biased region" description="Basic and acidic residues" evidence="1">
    <location>
        <begin position="218"/>
        <end position="228"/>
    </location>
</feature>
<feature type="region of interest" description="Disordered" evidence="1">
    <location>
        <begin position="1"/>
        <end position="55"/>
    </location>
</feature>
<feature type="region of interest" description="Disordered" evidence="1">
    <location>
        <begin position="217"/>
        <end position="244"/>
    </location>
</feature>
<keyword evidence="3" id="KW-1185">Reference proteome</keyword>
<evidence type="ECO:0000313" key="3">
    <source>
        <dbReference type="Proteomes" id="UP000703661"/>
    </source>
</evidence>
<gene>
    <name evidence="2" type="ORF">BGZ80_003935</name>
</gene>
<organism evidence="2 3">
    <name type="scientific">Entomortierella chlamydospora</name>
    <dbReference type="NCBI Taxonomy" id="101097"/>
    <lineage>
        <taxon>Eukaryota</taxon>
        <taxon>Fungi</taxon>
        <taxon>Fungi incertae sedis</taxon>
        <taxon>Mucoromycota</taxon>
        <taxon>Mortierellomycotina</taxon>
        <taxon>Mortierellomycetes</taxon>
        <taxon>Mortierellales</taxon>
        <taxon>Mortierellaceae</taxon>
        <taxon>Entomortierella</taxon>
    </lineage>
</organism>
<dbReference type="AlphaFoldDB" id="A0A9P6SWD5"/>
<name>A0A9P6SWD5_9FUNG</name>
<feature type="region of interest" description="Disordered" evidence="1">
    <location>
        <begin position="341"/>
        <end position="370"/>
    </location>
</feature>
<dbReference type="Proteomes" id="UP000703661">
    <property type="component" value="Unassembled WGS sequence"/>
</dbReference>
<proteinExistence type="predicted"/>
<reference evidence="2" key="1">
    <citation type="journal article" date="2020" name="Fungal Divers.">
        <title>Resolving the Mortierellaceae phylogeny through synthesis of multi-gene phylogenetics and phylogenomics.</title>
        <authorList>
            <person name="Vandepol N."/>
            <person name="Liber J."/>
            <person name="Desiro A."/>
            <person name="Na H."/>
            <person name="Kennedy M."/>
            <person name="Barry K."/>
            <person name="Grigoriev I.V."/>
            <person name="Miller A.N."/>
            <person name="O'Donnell K."/>
            <person name="Stajich J.E."/>
            <person name="Bonito G."/>
        </authorList>
    </citation>
    <scope>NUCLEOTIDE SEQUENCE</scope>
    <source>
        <strain evidence="2">NRRL 2769</strain>
    </source>
</reference>
<feature type="compositionally biased region" description="Polar residues" evidence="1">
    <location>
        <begin position="1"/>
        <end position="13"/>
    </location>
</feature>
<evidence type="ECO:0000256" key="1">
    <source>
        <dbReference type="SAM" id="MobiDB-lite"/>
    </source>
</evidence>